<dbReference type="EMBL" id="BDGB01000046">
    <property type="protein sequence ID" value="GAW71928.1"/>
    <property type="molecule type" value="Genomic_DNA"/>
</dbReference>
<evidence type="ECO:0000313" key="6">
    <source>
        <dbReference type="EMBL" id="PAK77231.1"/>
    </source>
</evidence>
<dbReference type="Pfam" id="PF00293">
    <property type="entry name" value="NUDIX"/>
    <property type="match status" value="1"/>
</dbReference>
<reference evidence="6 9" key="2">
    <citation type="submission" date="2017-04" db="EMBL/GenBank/DDBJ databases">
        <title>Kefir bacterial isolates.</title>
        <authorList>
            <person name="Kim Y."/>
            <person name="Blasche S."/>
            <person name="Patil K.R."/>
        </authorList>
    </citation>
    <scope>NUCLEOTIDE SEQUENCE [LARGE SCALE GENOMIC DNA]</scope>
    <source>
        <strain evidence="6 9">OG2</strain>
    </source>
</reference>
<dbReference type="PROSITE" id="PS00893">
    <property type="entry name" value="NUDIX_BOX"/>
    <property type="match status" value="1"/>
</dbReference>
<dbReference type="PANTHER" id="PTHR43046:SF2">
    <property type="entry name" value="8-OXO-DGTP DIPHOSPHATASE-RELATED"/>
    <property type="match status" value="1"/>
</dbReference>
<dbReference type="Proteomes" id="UP000294668">
    <property type="component" value="Unassembled WGS sequence"/>
</dbReference>
<dbReference type="InterPro" id="IPR020084">
    <property type="entry name" value="NUDIX_hydrolase_CS"/>
</dbReference>
<dbReference type="PROSITE" id="PS51462">
    <property type="entry name" value="NUDIX"/>
    <property type="match status" value="1"/>
</dbReference>
<feature type="domain" description="Nudix hydrolase" evidence="4">
    <location>
        <begin position="8"/>
        <end position="135"/>
    </location>
</feature>
<dbReference type="Proteomes" id="UP000214739">
    <property type="component" value="Unassembled WGS sequence"/>
</dbReference>
<dbReference type="Gene3D" id="3.90.79.10">
    <property type="entry name" value="Nucleoside Triphosphate Pyrophosphohydrolase"/>
    <property type="match status" value="1"/>
</dbReference>
<reference evidence="7 10" key="3">
    <citation type="journal article" date="2019" name="Appl. Microbiol. Biotechnol.">
        <title>Uncovering carbohydrate metabolism through a genotype-phenotype association study of 56 lactic acid bacteria genomes.</title>
        <authorList>
            <person name="Buron-Moles G."/>
            <person name="Chailyan A."/>
            <person name="Dolejs I."/>
            <person name="Forster J."/>
            <person name="Miks M.H."/>
        </authorList>
    </citation>
    <scope>NUCLEOTIDE SEQUENCE [LARGE SCALE GENOMIC DNA]</scope>
    <source>
        <strain evidence="7 10">DSM 10551</strain>
    </source>
</reference>
<dbReference type="EMBL" id="PUFL01000073">
    <property type="protein sequence ID" value="TDG89945.1"/>
    <property type="molecule type" value="Genomic_DNA"/>
</dbReference>
<evidence type="ECO:0000313" key="9">
    <source>
        <dbReference type="Proteomes" id="UP000216802"/>
    </source>
</evidence>
<organism evidence="6 9">
    <name type="scientific">Lentilactobacillus parakefiri</name>
    <dbReference type="NCBI Taxonomy" id="152332"/>
    <lineage>
        <taxon>Bacteria</taxon>
        <taxon>Bacillati</taxon>
        <taxon>Bacillota</taxon>
        <taxon>Bacilli</taxon>
        <taxon>Lactobacillales</taxon>
        <taxon>Lactobacillaceae</taxon>
        <taxon>Lentilactobacillus</taxon>
    </lineage>
</organism>
<dbReference type="PRINTS" id="PR00502">
    <property type="entry name" value="NUDIXFAMILY"/>
</dbReference>
<reference evidence="5 8" key="1">
    <citation type="journal article" date="2017" name="Biosci Microbiota Food Health">
        <title>Genomic characterization reconfirms the taxonomic status of Lactobacillus parakefiri.</title>
        <authorList>
            <person name="Tanizawa Y."/>
            <person name="Kobayashi H."/>
            <person name="Kaminuma E."/>
            <person name="Sakamoto M."/>
            <person name="Ohkuma M."/>
            <person name="Nakamura Y."/>
            <person name="Arita M."/>
            <person name="Tohno M."/>
        </authorList>
    </citation>
    <scope>NUCLEOTIDE SEQUENCE [LARGE SCALE GENOMIC DNA]</scope>
    <source>
        <strain evidence="5 8">JCM 8573</strain>
    </source>
</reference>
<gene>
    <name evidence="5" type="primary">mutT_2</name>
    <name evidence="6" type="ORF">B8W98_11230</name>
    <name evidence="7" type="ORF">C5L28_001267</name>
    <name evidence="5" type="ORF">LPKJCM_01033</name>
</gene>
<dbReference type="RefSeq" id="WP_057962937.1">
    <property type="nucleotide sequence ID" value="NZ_BAAAXO010000017.1"/>
</dbReference>
<evidence type="ECO:0000259" key="4">
    <source>
        <dbReference type="PROSITE" id="PS51462"/>
    </source>
</evidence>
<dbReference type="CDD" id="cd18875">
    <property type="entry name" value="NUDIX_Hydrolase"/>
    <property type="match status" value="1"/>
</dbReference>
<evidence type="ECO:0000256" key="3">
    <source>
        <dbReference type="RuleBase" id="RU003476"/>
    </source>
</evidence>
<dbReference type="Proteomes" id="UP000216802">
    <property type="component" value="Unassembled WGS sequence"/>
</dbReference>
<dbReference type="OrthoDB" id="9008185at2"/>
<proteinExistence type="inferred from homology"/>
<keyword evidence="2 3" id="KW-0378">Hydrolase</keyword>
<evidence type="ECO:0000313" key="5">
    <source>
        <dbReference type="EMBL" id="GAW71928.1"/>
    </source>
</evidence>
<evidence type="ECO:0000313" key="10">
    <source>
        <dbReference type="Proteomes" id="UP000294668"/>
    </source>
</evidence>
<dbReference type="GO" id="GO:0016787">
    <property type="term" value="F:hydrolase activity"/>
    <property type="evidence" value="ECO:0007669"/>
    <property type="project" value="UniProtKB-KW"/>
</dbReference>
<comment type="caution">
    <text evidence="6">The sequence shown here is derived from an EMBL/GenBank/DDBJ whole genome shotgun (WGS) entry which is preliminary data.</text>
</comment>
<evidence type="ECO:0000313" key="7">
    <source>
        <dbReference type="EMBL" id="TDG89945.1"/>
    </source>
</evidence>
<dbReference type="InterPro" id="IPR020476">
    <property type="entry name" value="Nudix_hydrolase"/>
</dbReference>
<name>A0A269XWJ8_9LACO</name>
<evidence type="ECO:0000256" key="2">
    <source>
        <dbReference type="ARBA" id="ARBA00022801"/>
    </source>
</evidence>
<evidence type="ECO:0000313" key="8">
    <source>
        <dbReference type="Proteomes" id="UP000214739"/>
    </source>
</evidence>
<reference evidence="7" key="4">
    <citation type="submission" date="2019-02" db="EMBL/GenBank/DDBJ databases">
        <authorList>
            <person name="Buron G."/>
            <person name="Chaylann A."/>
            <person name="Dolejs I."/>
            <person name="Forster J."/>
            <person name="Miks M.H."/>
        </authorList>
    </citation>
    <scope>NUCLEOTIDE SEQUENCE</scope>
    <source>
        <strain evidence="7">DSM 10551</strain>
    </source>
</reference>
<comment type="similarity">
    <text evidence="3">Belongs to the Nudix hydrolase family.</text>
</comment>
<dbReference type="InterPro" id="IPR000086">
    <property type="entry name" value="NUDIX_hydrolase_dom"/>
</dbReference>
<protein>
    <submittedName>
        <fullName evidence="5">DNA mismatch repair protein MutT</fullName>
    </submittedName>
    <submittedName>
        <fullName evidence="6">NUDIX hydrolase</fullName>
    </submittedName>
</protein>
<evidence type="ECO:0000256" key="1">
    <source>
        <dbReference type="ARBA" id="ARBA00001946"/>
    </source>
</evidence>
<dbReference type="PANTHER" id="PTHR43046">
    <property type="entry name" value="GDP-MANNOSE MANNOSYL HYDROLASE"/>
    <property type="match status" value="1"/>
</dbReference>
<dbReference type="InterPro" id="IPR015797">
    <property type="entry name" value="NUDIX_hydrolase-like_dom_sf"/>
</dbReference>
<comment type="cofactor">
    <cofactor evidence="1">
        <name>Mg(2+)</name>
        <dbReference type="ChEBI" id="CHEBI:18420"/>
    </cofactor>
</comment>
<sequence length="163" mass="18478">MTYSRTESIELVNMCMIYNPATEEVLVEDKTDVAWKFGHTFPGGHVEKGESLYDGMVREVFEETGLTIRHLASCGTVEWFNETPAYRRMGFLYRTSNFSGELKQSEEGRNYWLPLKDLNADNTAESFMKFLQIFTDPHAVDATSPVMNGSLTIIPKDDDSAKA</sequence>
<dbReference type="EMBL" id="NCXI01000133">
    <property type="protein sequence ID" value="PAK77231.1"/>
    <property type="molecule type" value="Genomic_DNA"/>
</dbReference>
<dbReference type="AlphaFoldDB" id="A0A269XWJ8"/>
<accession>A0A269XWJ8</accession>
<keyword evidence="10" id="KW-1185">Reference proteome</keyword>
<dbReference type="SUPFAM" id="SSF55811">
    <property type="entry name" value="Nudix"/>
    <property type="match status" value="1"/>
</dbReference>